<dbReference type="AlphaFoldDB" id="A0A8J2H5Y6"/>
<dbReference type="OrthoDB" id="7697930at2759"/>
<reference evidence="2" key="1">
    <citation type="submission" date="2021-04" db="EMBL/GenBank/DDBJ databases">
        <authorList>
            <person name="Chebbi M.A.C M."/>
        </authorList>
    </citation>
    <scope>NUCLEOTIDE SEQUENCE</scope>
</reference>
<evidence type="ECO:0000313" key="3">
    <source>
        <dbReference type="Proteomes" id="UP000786811"/>
    </source>
</evidence>
<feature type="compositionally biased region" description="Polar residues" evidence="1">
    <location>
        <begin position="161"/>
        <end position="180"/>
    </location>
</feature>
<accession>A0A8J2H5Y6</accession>
<proteinExistence type="predicted"/>
<dbReference type="EMBL" id="CAJNRD030001117">
    <property type="protein sequence ID" value="CAG5077454.1"/>
    <property type="molecule type" value="Genomic_DNA"/>
</dbReference>
<keyword evidence="3" id="KW-1185">Reference proteome</keyword>
<protein>
    <submittedName>
        <fullName evidence="2">Uncharacterized protein</fullName>
    </submittedName>
</protein>
<dbReference type="Proteomes" id="UP000786811">
    <property type="component" value="Unassembled WGS sequence"/>
</dbReference>
<sequence>MNTSVSLRNPMFLLGEPTETISGNKLPTNKQVLQLLFYQTREAKKTLTASYQFVIGEVTKFWAGIKIQIVSRCVKKVEKLYDKYRNLQKNPNPTVEREFSEFLETLFDIAHGNVQDIANSEALKFLFDQRTDRKYHLRVCKEIGNTRRQLLEKQIFEQDHTNTTQTSDENISGNENNVNLITDDEYRSNSGS</sequence>
<organism evidence="2 3">
    <name type="scientific">Cotesia congregata</name>
    <name type="common">Parasitoid wasp</name>
    <name type="synonym">Apanteles congregatus</name>
    <dbReference type="NCBI Taxonomy" id="51543"/>
    <lineage>
        <taxon>Eukaryota</taxon>
        <taxon>Metazoa</taxon>
        <taxon>Ecdysozoa</taxon>
        <taxon>Arthropoda</taxon>
        <taxon>Hexapoda</taxon>
        <taxon>Insecta</taxon>
        <taxon>Pterygota</taxon>
        <taxon>Neoptera</taxon>
        <taxon>Endopterygota</taxon>
        <taxon>Hymenoptera</taxon>
        <taxon>Apocrita</taxon>
        <taxon>Ichneumonoidea</taxon>
        <taxon>Braconidae</taxon>
        <taxon>Microgastrinae</taxon>
        <taxon>Cotesia</taxon>
    </lineage>
</organism>
<evidence type="ECO:0000313" key="2">
    <source>
        <dbReference type="EMBL" id="CAG5077454.1"/>
    </source>
</evidence>
<comment type="caution">
    <text evidence="2">The sequence shown here is derived from an EMBL/GenBank/DDBJ whole genome shotgun (WGS) entry which is preliminary data.</text>
</comment>
<gene>
    <name evidence="2" type="ORF">HICCMSTLAB_LOCUS2463</name>
</gene>
<evidence type="ECO:0000256" key="1">
    <source>
        <dbReference type="SAM" id="MobiDB-lite"/>
    </source>
</evidence>
<feature type="region of interest" description="Disordered" evidence="1">
    <location>
        <begin position="156"/>
        <end position="192"/>
    </location>
</feature>
<name>A0A8J2H5Y6_COTCN</name>